<dbReference type="SUPFAM" id="SSF52374">
    <property type="entry name" value="Nucleotidylyl transferase"/>
    <property type="match status" value="1"/>
</dbReference>
<dbReference type="GO" id="GO:0004818">
    <property type="term" value="F:glutamate-tRNA ligase activity"/>
    <property type="evidence" value="ECO:0007669"/>
    <property type="project" value="UniProtKB-UniRule"/>
</dbReference>
<proteinExistence type="inferred from homology"/>
<evidence type="ECO:0000256" key="1">
    <source>
        <dbReference type="ARBA" id="ARBA00007894"/>
    </source>
</evidence>
<name>A0A842HUM8_9SPHN</name>
<evidence type="ECO:0000256" key="6">
    <source>
        <dbReference type="ARBA" id="ARBA00022917"/>
    </source>
</evidence>
<dbReference type="EC" id="6.1.1.17" evidence="8"/>
<keyword evidence="3 8" id="KW-0436">Ligase</keyword>
<keyword evidence="5 8" id="KW-0067">ATP-binding</keyword>
<dbReference type="GO" id="GO:0000049">
    <property type="term" value="F:tRNA binding"/>
    <property type="evidence" value="ECO:0007669"/>
    <property type="project" value="InterPro"/>
</dbReference>
<accession>A0A842HUM8</accession>
<dbReference type="EMBL" id="JACJVJ010000001">
    <property type="protein sequence ID" value="MBC2776233.1"/>
    <property type="molecule type" value="Genomic_DNA"/>
</dbReference>
<dbReference type="Pfam" id="PF00749">
    <property type="entry name" value="tRNA-synt_1c"/>
    <property type="match status" value="1"/>
</dbReference>
<keyword evidence="6 8" id="KW-0648">Protein biosynthesis</keyword>
<keyword evidence="7 8" id="KW-0030">Aminoacyl-tRNA synthetase</keyword>
<comment type="subunit">
    <text evidence="8">Monomer.</text>
</comment>
<dbReference type="PANTHER" id="PTHR43311:SF2">
    <property type="entry name" value="GLUTAMATE--TRNA LIGASE, MITOCHONDRIAL-RELATED"/>
    <property type="match status" value="1"/>
</dbReference>
<dbReference type="PROSITE" id="PS00178">
    <property type="entry name" value="AA_TRNA_LIGASE_I"/>
    <property type="match status" value="1"/>
</dbReference>
<evidence type="ECO:0000256" key="5">
    <source>
        <dbReference type="ARBA" id="ARBA00022840"/>
    </source>
</evidence>
<dbReference type="InterPro" id="IPR000924">
    <property type="entry name" value="Glu/Gln-tRNA-synth"/>
</dbReference>
<comment type="caution">
    <text evidence="11">The sequence shown here is derived from an EMBL/GenBank/DDBJ whole genome shotgun (WGS) entry which is preliminary data.</text>
</comment>
<feature type="domain" description="Aminoacyl-tRNA synthetase class I anticodon-binding" evidence="10">
    <location>
        <begin position="338"/>
        <end position="441"/>
    </location>
</feature>
<dbReference type="InterPro" id="IPR014729">
    <property type="entry name" value="Rossmann-like_a/b/a_fold"/>
</dbReference>
<evidence type="ECO:0000256" key="7">
    <source>
        <dbReference type="ARBA" id="ARBA00023146"/>
    </source>
</evidence>
<comment type="catalytic activity">
    <reaction evidence="8">
        <text>tRNA(Glu) + L-glutamate + ATP = L-glutamyl-tRNA(Glu) + AMP + diphosphate</text>
        <dbReference type="Rhea" id="RHEA:23540"/>
        <dbReference type="Rhea" id="RHEA-COMP:9663"/>
        <dbReference type="Rhea" id="RHEA-COMP:9680"/>
        <dbReference type="ChEBI" id="CHEBI:29985"/>
        <dbReference type="ChEBI" id="CHEBI:30616"/>
        <dbReference type="ChEBI" id="CHEBI:33019"/>
        <dbReference type="ChEBI" id="CHEBI:78442"/>
        <dbReference type="ChEBI" id="CHEBI:78520"/>
        <dbReference type="ChEBI" id="CHEBI:456215"/>
        <dbReference type="EC" id="6.1.1.17"/>
    </reaction>
</comment>
<keyword evidence="4 8" id="KW-0547">Nucleotide-binding</keyword>
<dbReference type="GO" id="GO:0005737">
    <property type="term" value="C:cytoplasm"/>
    <property type="evidence" value="ECO:0007669"/>
    <property type="project" value="UniProtKB-SubCell"/>
</dbReference>
<evidence type="ECO:0000259" key="10">
    <source>
        <dbReference type="Pfam" id="PF19269"/>
    </source>
</evidence>
<dbReference type="PANTHER" id="PTHR43311">
    <property type="entry name" value="GLUTAMATE--TRNA LIGASE"/>
    <property type="match status" value="1"/>
</dbReference>
<dbReference type="InterPro" id="IPR045462">
    <property type="entry name" value="aa-tRNA-synth_I_cd-bd"/>
</dbReference>
<reference evidence="11 12" key="1">
    <citation type="submission" date="2020-08" db="EMBL/GenBank/DDBJ databases">
        <title>Draft genome sequence of Parasphingopyxis sp. GrpM-11.</title>
        <authorList>
            <person name="Oh J."/>
            <person name="Roh D.-H."/>
        </authorList>
    </citation>
    <scope>NUCLEOTIDE SEQUENCE [LARGE SCALE GENOMIC DNA]</scope>
    <source>
        <strain evidence="11 12">GrpM-11</strain>
    </source>
</reference>
<comment type="similarity">
    <text evidence="1 8">Belongs to the class-I aminoacyl-tRNA synthetase family. Glutamate--tRNA ligase type 1 subfamily.</text>
</comment>
<dbReference type="InterPro" id="IPR004527">
    <property type="entry name" value="Glu-tRNA-ligase_bac/mito"/>
</dbReference>
<feature type="domain" description="Glutamyl/glutaminyl-tRNA synthetase class Ib catalytic" evidence="9">
    <location>
        <begin position="3"/>
        <end position="307"/>
    </location>
</feature>
<feature type="binding site" evidence="8">
    <location>
        <position position="243"/>
    </location>
    <ligand>
        <name>ATP</name>
        <dbReference type="ChEBI" id="CHEBI:30616"/>
    </ligand>
</feature>
<keyword evidence="2 8" id="KW-0963">Cytoplasm</keyword>
<dbReference type="SUPFAM" id="SSF48163">
    <property type="entry name" value="An anticodon-binding domain of class I aminoacyl-tRNA synthetases"/>
    <property type="match status" value="1"/>
</dbReference>
<gene>
    <name evidence="8" type="primary">gltX</name>
    <name evidence="11" type="ORF">H6P80_01235</name>
</gene>
<evidence type="ECO:0000256" key="4">
    <source>
        <dbReference type="ARBA" id="ARBA00022741"/>
    </source>
</evidence>
<organism evidence="11 12">
    <name type="scientific">Parasphingopyxis marina</name>
    <dbReference type="NCBI Taxonomy" id="2761622"/>
    <lineage>
        <taxon>Bacteria</taxon>
        <taxon>Pseudomonadati</taxon>
        <taxon>Pseudomonadota</taxon>
        <taxon>Alphaproteobacteria</taxon>
        <taxon>Sphingomonadales</taxon>
        <taxon>Sphingomonadaceae</taxon>
        <taxon>Parasphingopyxis</taxon>
    </lineage>
</organism>
<dbReference type="RefSeq" id="WP_185799535.1">
    <property type="nucleotide sequence ID" value="NZ_JACJVJ010000001.1"/>
</dbReference>
<dbReference type="AlphaFoldDB" id="A0A842HUM8"/>
<dbReference type="InterPro" id="IPR001412">
    <property type="entry name" value="aa-tRNA-synth_I_CS"/>
</dbReference>
<evidence type="ECO:0000256" key="3">
    <source>
        <dbReference type="ARBA" id="ARBA00022598"/>
    </source>
</evidence>
<feature type="short sequence motif" description="'KMSKS' region" evidence="8">
    <location>
        <begin position="240"/>
        <end position="244"/>
    </location>
</feature>
<dbReference type="GO" id="GO:0006424">
    <property type="term" value="P:glutamyl-tRNA aminoacylation"/>
    <property type="evidence" value="ECO:0007669"/>
    <property type="project" value="UniProtKB-UniRule"/>
</dbReference>
<feature type="short sequence motif" description="'HIGH' region" evidence="8">
    <location>
        <begin position="9"/>
        <end position="19"/>
    </location>
</feature>
<protein>
    <recommendedName>
        <fullName evidence="8">Glutamate--tRNA ligase</fullName>
        <ecNumber evidence="8">6.1.1.17</ecNumber>
    </recommendedName>
    <alternativeName>
        <fullName evidence="8">Glutamyl-tRNA synthetase</fullName>
        <shortName evidence="8">GluRS</shortName>
    </alternativeName>
</protein>
<dbReference type="InterPro" id="IPR008925">
    <property type="entry name" value="aa_tRNA-synth_I_cd-bd_sf"/>
</dbReference>
<evidence type="ECO:0000256" key="8">
    <source>
        <dbReference type="HAMAP-Rule" id="MF_00022"/>
    </source>
</evidence>
<evidence type="ECO:0000313" key="11">
    <source>
        <dbReference type="EMBL" id="MBC2776233.1"/>
    </source>
</evidence>
<dbReference type="PRINTS" id="PR00987">
    <property type="entry name" value="TRNASYNTHGLU"/>
</dbReference>
<dbReference type="InterPro" id="IPR049940">
    <property type="entry name" value="GluQ/Sye"/>
</dbReference>
<evidence type="ECO:0000313" key="12">
    <source>
        <dbReference type="Proteomes" id="UP000564378"/>
    </source>
</evidence>
<dbReference type="InterPro" id="IPR020058">
    <property type="entry name" value="Glu/Gln-tRNA-synth_Ib_cat-dom"/>
</dbReference>
<evidence type="ECO:0000259" key="9">
    <source>
        <dbReference type="Pfam" id="PF00749"/>
    </source>
</evidence>
<evidence type="ECO:0000256" key="2">
    <source>
        <dbReference type="ARBA" id="ARBA00022490"/>
    </source>
</evidence>
<dbReference type="Gene3D" id="3.40.50.620">
    <property type="entry name" value="HUPs"/>
    <property type="match status" value="1"/>
</dbReference>
<comment type="function">
    <text evidence="8">Catalyzes the attachment of glutamate to tRNA(Glu) in a two-step reaction: glutamate is first activated by ATP to form Glu-AMP and then transferred to the acceptor end of tRNA(Glu).</text>
</comment>
<dbReference type="GO" id="GO:0005524">
    <property type="term" value="F:ATP binding"/>
    <property type="evidence" value="ECO:0007669"/>
    <property type="project" value="UniProtKB-UniRule"/>
</dbReference>
<dbReference type="NCBIfam" id="TIGR00464">
    <property type="entry name" value="gltX_bact"/>
    <property type="match status" value="1"/>
</dbReference>
<dbReference type="Pfam" id="PF19269">
    <property type="entry name" value="Anticodon_2"/>
    <property type="match status" value="1"/>
</dbReference>
<dbReference type="InterPro" id="IPR020751">
    <property type="entry name" value="aa-tRNA-synth_I_codon-bd_sub2"/>
</dbReference>
<dbReference type="Proteomes" id="UP000564378">
    <property type="component" value="Unassembled WGS sequence"/>
</dbReference>
<keyword evidence="12" id="KW-1185">Reference proteome</keyword>
<comment type="caution">
    <text evidence="8">Lacks conserved residue(s) required for the propagation of feature annotation.</text>
</comment>
<comment type="subcellular location">
    <subcellularLocation>
        <location evidence="8">Cytoplasm</location>
    </subcellularLocation>
</comment>
<dbReference type="Gene3D" id="1.10.10.350">
    <property type="match status" value="1"/>
</dbReference>
<dbReference type="HAMAP" id="MF_00022">
    <property type="entry name" value="Glu_tRNA_synth_type1"/>
    <property type="match status" value="1"/>
</dbReference>
<sequence length="444" mass="48971">MTIVTRFAPSPTGRLHVGNIRTALHNWLYARKEGGRFLLRLDDTDTERSTEAFAEAIRADLVWLGLDMDGEERQSARFDHYEAAFARLRSAGRVYPCYETPQELELKRKVLLGRGKPPVYDRAALGLTEAQIAAFEAEGRQPHWRFKLDHGSPIAWDDLVRGPQHFDPALLSDPVIRREDGSWLYMLPSAVDDAEMGTTHVVRGEDHVTNTGLQLQMFEAMGASPPAFAHEALLVGSEGKLSKRLGSLGVESFREEGIEPMAVLSLLARIGTSDSVEPFVDTAPLVAGFDFAHFGRAPARFDLEELKGLNTKIVHQLDFGAVRDRLPEGVDAGGWEAIRPNLATLAEAADWWHVVEGPVDAVAFDEETAAFLDRAEAVAADLDWSGDVWHALTDALKAETGRKGRALFLPLRQALTGRDHGPEMAALLPLIGRERALARLGRHS</sequence>